<dbReference type="Proteomes" id="UP000018198">
    <property type="component" value="Unassembled WGS sequence"/>
</dbReference>
<gene>
    <name evidence="1" type="ORF">CWATWH0401_4695</name>
</gene>
<evidence type="ECO:0000313" key="2">
    <source>
        <dbReference type="Proteomes" id="UP000018198"/>
    </source>
</evidence>
<name>T2JA88_CROWT</name>
<evidence type="ECO:0000313" key="1">
    <source>
        <dbReference type="EMBL" id="CCQ62066.1"/>
    </source>
</evidence>
<dbReference type="EMBL" id="CAQM01000440">
    <property type="protein sequence ID" value="CCQ62066.1"/>
    <property type="molecule type" value="Genomic_DNA"/>
</dbReference>
<comment type="caution">
    <text evidence="1">The sequence shown here is derived from an EMBL/GenBank/DDBJ whole genome shotgun (WGS) entry which is preliminary data.</text>
</comment>
<proteinExistence type="predicted"/>
<organism evidence="1 2">
    <name type="scientific">Crocosphaera watsonii WH 0401</name>
    <dbReference type="NCBI Taxonomy" id="555881"/>
    <lineage>
        <taxon>Bacteria</taxon>
        <taxon>Bacillati</taxon>
        <taxon>Cyanobacteriota</taxon>
        <taxon>Cyanophyceae</taxon>
        <taxon>Oscillatoriophycideae</taxon>
        <taxon>Chroococcales</taxon>
        <taxon>Aphanothecaceae</taxon>
        <taxon>Crocosphaera</taxon>
    </lineage>
</organism>
<sequence length="42" mass="4799">MRVKDMLPESNFRVLEAKDGVEGYNLIRSEKPNLNYVGFPAT</sequence>
<protein>
    <submittedName>
        <fullName evidence="1">Response regulator receiver</fullName>
    </submittedName>
</protein>
<dbReference type="AlphaFoldDB" id="T2JA88"/>
<accession>T2JA88</accession>
<reference evidence="1 2" key="2">
    <citation type="submission" date="2013-09" db="EMBL/GenBank/DDBJ databases">
        <title>Whole genome comparison of six Crocosphaera watsonii strains with differing phenotypes.</title>
        <authorList>
            <person name="Bench S.R."/>
            <person name="Heller P."/>
            <person name="Frank I."/>
            <person name="Arciniega M."/>
            <person name="Shilova I.N."/>
            <person name="Zehr J.P."/>
        </authorList>
    </citation>
    <scope>NUCLEOTIDE SEQUENCE [LARGE SCALE GENOMIC DNA]</scope>
    <source>
        <strain evidence="1 2">WH 0401</strain>
    </source>
</reference>
<reference evidence="1 2" key="1">
    <citation type="submission" date="2013-01" db="EMBL/GenBank/DDBJ databases">
        <authorList>
            <person name="Bench S."/>
        </authorList>
    </citation>
    <scope>NUCLEOTIDE SEQUENCE [LARGE SCALE GENOMIC DNA]</scope>
    <source>
        <strain evidence="1 2">WH 0401</strain>
    </source>
</reference>